<name>A0AAW0QQ25_9PEZI</name>
<dbReference type="Gene3D" id="2.60.40.420">
    <property type="entry name" value="Cupredoxins - blue copper proteins"/>
    <property type="match status" value="3"/>
</dbReference>
<dbReference type="InterPro" id="IPR008972">
    <property type="entry name" value="Cupredoxin"/>
</dbReference>
<keyword evidence="6" id="KW-0732">Signal</keyword>
<dbReference type="InterPro" id="IPR001117">
    <property type="entry name" value="Cu-oxidase_2nd"/>
</dbReference>
<dbReference type="AlphaFoldDB" id="A0AAW0QQ25"/>
<feature type="domain" description="Plastocyanin-like" evidence="8">
    <location>
        <begin position="645"/>
        <end position="695"/>
    </location>
</feature>
<dbReference type="PROSITE" id="PS00079">
    <property type="entry name" value="MULTICOPPER_OXIDASE1"/>
    <property type="match status" value="1"/>
</dbReference>
<evidence type="ECO:0000256" key="6">
    <source>
        <dbReference type="SAM" id="SignalP"/>
    </source>
</evidence>
<feature type="domain" description="Plastocyanin-like" evidence="7">
    <location>
        <begin position="158"/>
        <end position="291"/>
    </location>
</feature>
<evidence type="ECO:0000256" key="4">
    <source>
        <dbReference type="ARBA" id="ARBA00023008"/>
    </source>
</evidence>
<accession>A0AAW0QQ25</accession>
<protein>
    <submittedName>
        <fullName evidence="10">Multicopper oxidase</fullName>
    </submittedName>
</protein>
<dbReference type="PANTHER" id="PTHR11709:SF361">
    <property type="entry name" value="IRON TRANSPORT MULTICOPPER OXIDASE FET3"/>
    <property type="match status" value="1"/>
</dbReference>
<comment type="caution">
    <text evidence="10">The sequence shown here is derived from an EMBL/GenBank/DDBJ whole genome shotgun (WGS) entry which is preliminary data.</text>
</comment>
<feature type="signal peptide" evidence="6">
    <location>
        <begin position="1"/>
        <end position="21"/>
    </location>
</feature>
<dbReference type="PROSITE" id="PS00080">
    <property type="entry name" value="MULTICOPPER_OXIDASE2"/>
    <property type="match status" value="1"/>
</dbReference>
<dbReference type="SUPFAM" id="SSF49503">
    <property type="entry name" value="Cupredoxins"/>
    <property type="match status" value="3"/>
</dbReference>
<evidence type="ECO:0000313" key="11">
    <source>
        <dbReference type="Proteomes" id="UP001392437"/>
    </source>
</evidence>
<dbReference type="GO" id="GO:0033215">
    <property type="term" value="P:reductive iron assimilation"/>
    <property type="evidence" value="ECO:0007669"/>
    <property type="project" value="TreeGrafter"/>
</dbReference>
<dbReference type="GO" id="GO:0033573">
    <property type="term" value="C:high-affinity iron permease complex"/>
    <property type="evidence" value="ECO:0007669"/>
    <property type="project" value="TreeGrafter"/>
</dbReference>
<keyword evidence="2" id="KW-0479">Metal-binding</keyword>
<dbReference type="Pfam" id="PF07731">
    <property type="entry name" value="Cu-oxidase_2"/>
    <property type="match status" value="1"/>
</dbReference>
<dbReference type="InterPro" id="IPR011707">
    <property type="entry name" value="Cu-oxidase-like_N"/>
</dbReference>
<evidence type="ECO:0000256" key="2">
    <source>
        <dbReference type="ARBA" id="ARBA00022723"/>
    </source>
</evidence>
<evidence type="ECO:0000256" key="5">
    <source>
        <dbReference type="SAM" id="MobiDB-lite"/>
    </source>
</evidence>
<dbReference type="GO" id="GO:0010106">
    <property type="term" value="P:cellular response to iron ion starvation"/>
    <property type="evidence" value="ECO:0007669"/>
    <property type="project" value="TreeGrafter"/>
</dbReference>
<evidence type="ECO:0000256" key="3">
    <source>
        <dbReference type="ARBA" id="ARBA00023002"/>
    </source>
</evidence>
<feature type="domain" description="Plastocyanin-like" evidence="9">
    <location>
        <begin position="32"/>
        <end position="145"/>
    </location>
</feature>
<dbReference type="Proteomes" id="UP001392437">
    <property type="component" value="Unassembled WGS sequence"/>
</dbReference>
<evidence type="ECO:0000313" key="10">
    <source>
        <dbReference type="EMBL" id="KAK8097103.1"/>
    </source>
</evidence>
<evidence type="ECO:0000259" key="7">
    <source>
        <dbReference type="Pfam" id="PF00394"/>
    </source>
</evidence>
<reference evidence="10 11" key="1">
    <citation type="submission" date="2023-01" db="EMBL/GenBank/DDBJ databases">
        <title>Analysis of 21 Apiospora genomes using comparative genomics revels a genus with tremendous synthesis potential of carbohydrate active enzymes and secondary metabolites.</title>
        <authorList>
            <person name="Sorensen T."/>
        </authorList>
    </citation>
    <scope>NUCLEOTIDE SEQUENCE [LARGE SCALE GENOMIC DNA]</scope>
    <source>
        <strain evidence="10 11">CBS 117206</strain>
    </source>
</reference>
<dbReference type="InterPro" id="IPR045087">
    <property type="entry name" value="Cu-oxidase_fam"/>
</dbReference>
<dbReference type="InterPro" id="IPR011706">
    <property type="entry name" value="Cu-oxidase_C"/>
</dbReference>
<dbReference type="InterPro" id="IPR033138">
    <property type="entry name" value="Cu_oxidase_CS"/>
</dbReference>
<dbReference type="InterPro" id="IPR002355">
    <property type="entry name" value="Cu_oxidase_Cu_BS"/>
</dbReference>
<feature type="compositionally biased region" description="Basic and acidic residues" evidence="5">
    <location>
        <begin position="371"/>
        <end position="413"/>
    </location>
</feature>
<feature type="region of interest" description="Disordered" evidence="5">
    <location>
        <begin position="314"/>
        <end position="416"/>
    </location>
</feature>
<gene>
    <name evidence="10" type="ORF">PG999_013047</name>
</gene>
<comment type="similarity">
    <text evidence="1">Belongs to the multicopper oxidase family.</text>
</comment>
<organism evidence="10 11">
    <name type="scientific">Apiospora kogelbergensis</name>
    <dbReference type="NCBI Taxonomy" id="1337665"/>
    <lineage>
        <taxon>Eukaryota</taxon>
        <taxon>Fungi</taxon>
        <taxon>Dikarya</taxon>
        <taxon>Ascomycota</taxon>
        <taxon>Pezizomycotina</taxon>
        <taxon>Sordariomycetes</taxon>
        <taxon>Xylariomycetidae</taxon>
        <taxon>Amphisphaeriales</taxon>
        <taxon>Apiosporaceae</taxon>
        <taxon>Apiospora</taxon>
    </lineage>
</organism>
<keyword evidence="3" id="KW-0560">Oxidoreductase</keyword>
<dbReference type="EMBL" id="JAQQWP010000010">
    <property type="protein sequence ID" value="KAK8097103.1"/>
    <property type="molecule type" value="Genomic_DNA"/>
</dbReference>
<dbReference type="GO" id="GO:0004322">
    <property type="term" value="F:ferroxidase activity"/>
    <property type="evidence" value="ECO:0007669"/>
    <property type="project" value="TreeGrafter"/>
</dbReference>
<feature type="chain" id="PRO_5043340053" evidence="6">
    <location>
        <begin position="22"/>
        <end position="748"/>
    </location>
</feature>
<proteinExistence type="inferred from homology"/>
<dbReference type="PANTHER" id="PTHR11709">
    <property type="entry name" value="MULTI-COPPER OXIDASE"/>
    <property type="match status" value="1"/>
</dbReference>
<sequence length="748" mass="83013">MYSLTMKALALSLLLPGEVFAAVRKFHWNLTYEPIPGTAKETILINGKWPPESIEVDQHDRIVLTVVNDQFKGVAEGVTVHAHGFFQQDANIQDGPVGVTQCDIKQGSQQVYTWDVTQVGTFWVHSHHSGQYPYGLRSPLIVRSADEPAYYGYDAQSDYVMDITDNWHRSMADVEADFKTGRCCFDYKEYNLCGMEIPPDNALVHDDLSTTHTYKAKKSNNMRVRIINMSASSSFYVFADNPDIEMTVIEADGVPFKNTNDAQAKSLQIHPGQRYSVVIKSDKSFNIYSVLDPDQYSGNSCQQMNPFPSGMDNKVGAGFRSGRPGTGDGHGKRRFGFSAGQWKRSWGGLGQGQRGEQSHAFGKGFGNGNSNKHDLRDGAGKDKKQSGKGNKDKDNDKDNKDGKTDKGKDDAKNNTEASGWNYALMGTARFDLGDGKVPTPYFRPTPFCKDTSKPCYVRYTDDKRQSLLNLPAHAAIEAQQMDETWATSGRLQPKDAQPRIVFDENSIFIDVRLTARPGALRFANMNDKDWEVPEVPLLLRQTQSRENCPNQNLASGTELDAAYGTNNTWYAKRGTNVFLIVGSETGPHPCKLSKTPATCTSLYLIHVLFVGKENPALAPVDRFKSTDVGLPTAEDLRSGKIPMPDYPLRRDTIFINSKTYSIIAITANNPGAWFLHCHNDFHSITGMAGTLIVDSPDDGKWNNHKVGQAVWDQCGFKMPNGGGFDDWKQTCCSDPNNCQPGTLPLTPW</sequence>
<dbReference type="Pfam" id="PF00394">
    <property type="entry name" value="Cu-oxidase"/>
    <property type="match status" value="1"/>
</dbReference>
<dbReference type="Pfam" id="PF07732">
    <property type="entry name" value="Cu-oxidase_3"/>
    <property type="match status" value="1"/>
</dbReference>
<evidence type="ECO:0000256" key="1">
    <source>
        <dbReference type="ARBA" id="ARBA00010609"/>
    </source>
</evidence>
<evidence type="ECO:0000259" key="8">
    <source>
        <dbReference type="Pfam" id="PF07731"/>
    </source>
</evidence>
<evidence type="ECO:0000259" key="9">
    <source>
        <dbReference type="Pfam" id="PF07732"/>
    </source>
</evidence>
<keyword evidence="4" id="KW-0186">Copper</keyword>
<keyword evidence="11" id="KW-1185">Reference proteome</keyword>
<dbReference type="GO" id="GO:0005507">
    <property type="term" value="F:copper ion binding"/>
    <property type="evidence" value="ECO:0007669"/>
    <property type="project" value="InterPro"/>
</dbReference>